<evidence type="ECO:0000256" key="11">
    <source>
        <dbReference type="SAM" id="Phobius"/>
    </source>
</evidence>
<dbReference type="GO" id="GO:0051205">
    <property type="term" value="P:protein insertion into membrane"/>
    <property type="evidence" value="ECO:0007669"/>
    <property type="project" value="TreeGrafter"/>
</dbReference>
<evidence type="ECO:0000259" key="12">
    <source>
        <dbReference type="Pfam" id="PF02096"/>
    </source>
</evidence>
<evidence type="ECO:0000256" key="7">
    <source>
        <dbReference type="ARBA" id="ARBA00023136"/>
    </source>
</evidence>
<evidence type="ECO:0000313" key="13">
    <source>
        <dbReference type="EMBL" id="SMX53922.1"/>
    </source>
</evidence>
<keyword evidence="7 11" id="KW-0472">Membrane</keyword>
<proteinExistence type="inferred from homology"/>
<comment type="subcellular location">
    <subcellularLocation>
        <location evidence="1">Cell membrane</location>
        <topology evidence="1">Multi-pass membrane protein</topology>
    </subcellularLocation>
    <subcellularLocation>
        <location evidence="9">Membrane</location>
        <topology evidence="9">Multi-pass membrane protein</topology>
    </subcellularLocation>
</comment>
<accession>A0A1Y6K2J6</accession>
<dbReference type="InterPro" id="IPR001708">
    <property type="entry name" value="YidC/ALB3/OXA1/COX18"/>
</dbReference>
<keyword evidence="3" id="KW-1003">Cell membrane</keyword>
<keyword evidence="2" id="KW-0813">Transport</keyword>
<evidence type="ECO:0000256" key="4">
    <source>
        <dbReference type="ARBA" id="ARBA00022692"/>
    </source>
</evidence>
<gene>
    <name evidence="13" type="ORF">CFX1CAM_0857</name>
</gene>
<reference evidence="14" key="1">
    <citation type="submission" date="2017-05" db="EMBL/GenBank/DDBJ databases">
        <authorList>
            <person name="Kirkegaard R."/>
            <person name="Mcilroy J S."/>
        </authorList>
    </citation>
    <scope>NUCLEOTIDE SEQUENCE [LARGE SCALE GENOMIC DNA]</scope>
</reference>
<dbReference type="Pfam" id="PF02096">
    <property type="entry name" value="60KD_IMP"/>
    <property type="match status" value="1"/>
</dbReference>
<evidence type="ECO:0000256" key="9">
    <source>
        <dbReference type="RuleBase" id="RU003945"/>
    </source>
</evidence>
<dbReference type="InterPro" id="IPR047196">
    <property type="entry name" value="YidC_ALB_C"/>
</dbReference>
<evidence type="ECO:0000256" key="1">
    <source>
        <dbReference type="ARBA" id="ARBA00004651"/>
    </source>
</evidence>
<keyword evidence="5" id="KW-0653">Protein transport</keyword>
<dbReference type="KEGG" id="abat:CFX1CAM_0857"/>
<keyword evidence="14" id="KW-1185">Reference proteome</keyword>
<feature type="transmembrane region" description="Helical" evidence="11">
    <location>
        <begin position="202"/>
        <end position="225"/>
    </location>
</feature>
<feature type="transmembrane region" description="Helical" evidence="11">
    <location>
        <begin position="87"/>
        <end position="109"/>
    </location>
</feature>
<dbReference type="AlphaFoldDB" id="A0A1Y6K2J6"/>
<dbReference type="RefSeq" id="WP_087861830.1">
    <property type="nucleotide sequence ID" value="NZ_LT859958.1"/>
</dbReference>
<evidence type="ECO:0000313" key="14">
    <source>
        <dbReference type="Proteomes" id="UP000195514"/>
    </source>
</evidence>
<dbReference type="GO" id="GO:0005886">
    <property type="term" value="C:plasma membrane"/>
    <property type="evidence" value="ECO:0007669"/>
    <property type="project" value="UniProtKB-SubCell"/>
</dbReference>
<sequence>MWETIVIQPFLNVLLLINSLVGNFGISIILFTLLVRLITHPLTVKQFKATQGMQQLQNDPRYKKIMEKYKDDKERLSQEQMKLYKELGINPLGSCLPTLIQFPLILGLYQSVVRAMAASPVELFRLAQSIYPGFINPVAVLPLQNRFLWMDLGQPERLTVFGFGIPVLAILVVITTFLQTKLIEPPSSNGGQAEMMTKSMNIYMPLLMGFMAYSLASGLALYFLASNLIGIAQYSILGRANWKNILPFLKGKETDPIQGKTPVQVVDVVPEEVPQKPSHAKTTQATGKRMTKPQKQRYDRRKK</sequence>
<evidence type="ECO:0000256" key="10">
    <source>
        <dbReference type="SAM" id="MobiDB-lite"/>
    </source>
</evidence>
<dbReference type="NCBIfam" id="TIGR03592">
    <property type="entry name" value="yidC_oxa1_cterm"/>
    <property type="match status" value="1"/>
</dbReference>
<keyword evidence="4 9" id="KW-0812">Transmembrane</keyword>
<feature type="transmembrane region" description="Helical" evidence="11">
    <location>
        <begin position="20"/>
        <end position="38"/>
    </location>
</feature>
<dbReference type="PANTHER" id="PTHR12428:SF65">
    <property type="entry name" value="CYTOCHROME C OXIDASE ASSEMBLY PROTEIN COX18, MITOCHONDRIAL"/>
    <property type="match status" value="1"/>
</dbReference>
<dbReference type="GO" id="GO:0032977">
    <property type="term" value="F:membrane insertase activity"/>
    <property type="evidence" value="ECO:0007669"/>
    <property type="project" value="InterPro"/>
</dbReference>
<protein>
    <submittedName>
        <fullName evidence="13">Inner membrane protein translocase component YidC, short form OxaI-like protein</fullName>
    </submittedName>
</protein>
<dbReference type="CDD" id="cd20070">
    <property type="entry name" value="5TM_YidC_Alb3"/>
    <property type="match status" value="1"/>
</dbReference>
<evidence type="ECO:0000256" key="3">
    <source>
        <dbReference type="ARBA" id="ARBA00022475"/>
    </source>
</evidence>
<feature type="transmembrane region" description="Helical" evidence="11">
    <location>
        <begin position="160"/>
        <end position="182"/>
    </location>
</feature>
<dbReference type="InterPro" id="IPR028055">
    <property type="entry name" value="YidC/Oxa/ALB_C"/>
</dbReference>
<dbReference type="GO" id="GO:0015031">
    <property type="term" value="P:protein transport"/>
    <property type="evidence" value="ECO:0007669"/>
    <property type="project" value="UniProtKB-KW"/>
</dbReference>
<evidence type="ECO:0000256" key="6">
    <source>
        <dbReference type="ARBA" id="ARBA00022989"/>
    </source>
</evidence>
<evidence type="ECO:0000256" key="5">
    <source>
        <dbReference type="ARBA" id="ARBA00022927"/>
    </source>
</evidence>
<keyword evidence="8" id="KW-0143">Chaperone</keyword>
<dbReference type="PANTHER" id="PTHR12428">
    <property type="entry name" value="OXA1"/>
    <property type="match status" value="1"/>
</dbReference>
<organism evidence="13 14">
    <name type="scientific">Candidatus Brevifilum fermentans</name>
    <dbReference type="NCBI Taxonomy" id="1986204"/>
    <lineage>
        <taxon>Bacteria</taxon>
        <taxon>Bacillati</taxon>
        <taxon>Chloroflexota</taxon>
        <taxon>Anaerolineae</taxon>
        <taxon>Anaerolineales</taxon>
        <taxon>Anaerolineaceae</taxon>
        <taxon>Candidatus Brevifilum</taxon>
    </lineage>
</organism>
<name>A0A1Y6K2J6_9CHLR</name>
<comment type="similarity">
    <text evidence="9">Belongs to the OXA1/ALB3/YidC family.</text>
</comment>
<feature type="compositionally biased region" description="Basic residues" evidence="10">
    <location>
        <begin position="289"/>
        <end position="303"/>
    </location>
</feature>
<dbReference type="EMBL" id="LT859958">
    <property type="protein sequence ID" value="SMX53922.1"/>
    <property type="molecule type" value="Genomic_DNA"/>
</dbReference>
<dbReference type="Proteomes" id="UP000195514">
    <property type="component" value="Chromosome I"/>
</dbReference>
<dbReference type="OrthoDB" id="9780552at2"/>
<evidence type="ECO:0000256" key="8">
    <source>
        <dbReference type="ARBA" id="ARBA00023186"/>
    </source>
</evidence>
<keyword evidence="6 11" id="KW-1133">Transmembrane helix</keyword>
<feature type="domain" description="Membrane insertase YidC/Oxa/ALB C-terminal" evidence="12">
    <location>
        <begin position="24"/>
        <end position="236"/>
    </location>
</feature>
<feature type="region of interest" description="Disordered" evidence="10">
    <location>
        <begin position="269"/>
        <end position="303"/>
    </location>
</feature>
<evidence type="ECO:0000256" key="2">
    <source>
        <dbReference type="ARBA" id="ARBA00022448"/>
    </source>
</evidence>